<reference evidence="1 2" key="1">
    <citation type="journal article" date="2014" name="Nature">
        <title>An environmental bacterial taxon with a large and distinct metabolic repertoire.</title>
        <authorList>
            <person name="Wilson M.C."/>
            <person name="Mori T."/>
            <person name="Ruckert C."/>
            <person name="Uria A.R."/>
            <person name="Helf M.J."/>
            <person name="Takada K."/>
            <person name="Gernert C."/>
            <person name="Steffens U.A."/>
            <person name="Heycke N."/>
            <person name="Schmitt S."/>
            <person name="Rinke C."/>
            <person name="Helfrich E.J."/>
            <person name="Brachmann A.O."/>
            <person name="Gurgui C."/>
            <person name="Wakimoto T."/>
            <person name="Kracht M."/>
            <person name="Crusemann M."/>
            <person name="Hentschel U."/>
            <person name="Abe I."/>
            <person name="Matsunaga S."/>
            <person name="Kalinowski J."/>
            <person name="Takeyama H."/>
            <person name="Piel J."/>
        </authorList>
    </citation>
    <scope>NUCLEOTIDE SEQUENCE [LARGE SCALE GENOMIC DNA]</scope>
    <source>
        <strain evidence="2">TSY1</strain>
    </source>
</reference>
<protein>
    <submittedName>
        <fullName evidence="1">Uncharacterized protein</fullName>
    </submittedName>
</protein>
<sequence length="387" mass="43779">MIAPLADEVHTTRFSPRQNVFVVGYQHAQGELRHSDNGEVIALLADEISYEGVHFSPGQDVFVVDYRYAQGELRRSADGQVIEPLAGEIRAVQFSPDQDVFAVSYRYDRGELRNSVDGKVITHLADKISHDGVYFSSRHNLFAVDYEQAQDELRRSNNGRVLKTLGGEIGYEHYYIWGLDGVSYGSYQLNRHQDVFVMQYQNTRSELRNSVNGELIKLLAGNVSDVHFSPDQSMFVVDYGDTRGELRFSTDGQHLATLTGKLEGGEVLFNSDSSLFVVQYIDNRRELWETSVRPRRLAELGLSVDGAIFDKNHRKVLVWHSDGRGYMLDIDWLKAMGGEPKSLSGEELMRLACQGPFASDLFQESELADYLEGQRPKACQDVFEKSK</sequence>
<comment type="caution">
    <text evidence="1">The sequence shown here is derived from an EMBL/GenBank/DDBJ whole genome shotgun (WGS) entry which is preliminary data.</text>
</comment>
<keyword evidence="2" id="KW-1185">Reference proteome</keyword>
<dbReference type="Gene3D" id="2.130.10.10">
    <property type="entry name" value="YVTN repeat-like/Quinoprotein amine dehydrogenase"/>
    <property type="match status" value="1"/>
</dbReference>
<proteinExistence type="predicted"/>
<gene>
    <name evidence="1" type="ORF">ETSY1_18310</name>
</gene>
<evidence type="ECO:0000313" key="2">
    <source>
        <dbReference type="Proteomes" id="UP000019141"/>
    </source>
</evidence>
<organism evidence="1 2">
    <name type="scientific">Entotheonella factor</name>
    <dbReference type="NCBI Taxonomy" id="1429438"/>
    <lineage>
        <taxon>Bacteria</taxon>
        <taxon>Pseudomonadati</taxon>
        <taxon>Nitrospinota/Tectimicrobiota group</taxon>
        <taxon>Candidatus Tectimicrobiota</taxon>
        <taxon>Candidatus Entotheonellia</taxon>
        <taxon>Candidatus Entotheonellales</taxon>
        <taxon>Candidatus Entotheonellaceae</taxon>
        <taxon>Candidatus Entotheonella</taxon>
    </lineage>
</organism>
<accession>W4LKC0</accession>
<evidence type="ECO:0000313" key="1">
    <source>
        <dbReference type="EMBL" id="ETW98553.1"/>
    </source>
</evidence>
<dbReference type="SUPFAM" id="SSF101908">
    <property type="entry name" value="Putative isomerase YbhE"/>
    <property type="match status" value="1"/>
</dbReference>
<dbReference type="Proteomes" id="UP000019141">
    <property type="component" value="Unassembled WGS sequence"/>
</dbReference>
<dbReference type="EMBL" id="AZHW01000541">
    <property type="protein sequence ID" value="ETW98553.1"/>
    <property type="molecule type" value="Genomic_DNA"/>
</dbReference>
<dbReference type="AlphaFoldDB" id="W4LKC0"/>
<dbReference type="InterPro" id="IPR015943">
    <property type="entry name" value="WD40/YVTN_repeat-like_dom_sf"/>
</dbReference>
<name>W4LKC0_ENTF1</name>
<dbReference type="HOGENOM" id="CLU_713068_0_0_7"/>